<dbReference type="InterPro" id="IPR007195">
    <property type="entry name" value="TolB_N"/>
</dbReference>
<evidence type="ECO:0000259" key="2">
    <source>
        <dbReference type="Pfam" id="PF04052"/>
    </source>
</evidence>
<name>T1A7Z7_9ZZZZ</name>
<comment type="caution">
    <text evidence="3">The sequence shown here is derived from an EMBL/GenBank/DDBJ whole genome shotgun (WGS) entry which is preliminary data.</text>
</comment>
<dbReference type="EMBL" id="AUZZ01004470">
    <property type="protein sequence ID" value="EQD53092.1"/>
    <property type="molecule type" value="Genomic_DNA"/>
</dbReference>
<feature type="region of interest" description="Disordered" evidence="1">
    <location>
        <begin position="73"/>
        <end position="93"/>
    </location>
</feature>
<gene>
    <name evidence="3" type="ORF">B2A_06332</name>
</gene>
<dbReference type="Gene3D" id="3.40.50.10070">
    <property type="entry name" value="TolB, N-terminal domain"/>
    <property type="match status" value="1"/>
</dbReference>
<feature type="non-terminal residue" evidence="3">
    <location>
        <position position="1"/>
    </location>
</feature>
<feature type="domain" description="TolB N-terminal" evidence="2">
    <location>
        <begin position="7"/>
        <end position="74"/>
    </location>
</feature>
<organism evidence="3">
    <name type="scientific">mine drainage metagenome</name>
    <dbReference type="NCBI Taxonomy" id="410659"/>
    <lineage>
        <taxon>unclassified sequences</taxon>
        <taxon>metagenomes</taxon>
        <taxon>ecological metagenomes</taxon>
    </lineage>
</organism>
<dbReference type="AlphaFoldDB" id="T1A7Z7"/>
<dbReference type="GO" id="GO:0015031">
    <property type="term" value="P:protein transport"/>
    <property type="evidence" value="ECO:0007669"/>
    <property type="project" value="InterPro"/>
</dbReference>
<reference evidence="3" key="1">
    <citation type="submission" date="2013-08" db="EMBL/GenBank/DDBJ databases">
        <authorList>
            <person name="Mendez C."/>
            <person name="Richter M."/>
            <person name="Ferrer M."/>
            <person name="Sanchez J."/>
        </authorList>
    </citation>
    <scope>NUCLEOTIDE SEQUENCE</scope>
</reference>
<evidence type="ECO:0000313" key="3">
    <source>
        <dbReference type="EMBL" id="EQD53092.1"/>
    </source>
</evidence>
<accession>T1A7Z7</accession>
<dbReference type="SUPFAM" id="SSF52964">
    <property type="entry name" value="TolB, N-terminal domain"/>
    <property type="match status" value="1"/>
</dbReference>
<protein>
    <submittedName>
        <fullName evidence="3">TolB protein</fullName>
    </submittedName>
</protein>
<evidence type="ECO:0000256" key="1">
    <source>
        <dbReference type="SAM" id="MobiDB-lite"/>
    </source>
</evidence>
<dbReference type="Pfam" id="PF04052">
    <property type="entry name" value="TolB_N"/>
    <property type="match status" value="1"/>
</dbReference>
<reference evidence="3" key="2">
    <citation type="journal article" date="2014" name="ISME J.">
        <title>Microbial stratification in low pH oxic and suboxic macroscopic growths along an acid mine drainage.</title>
        <authorList>
            <person name="Mendez-Garcia C."/>
            <person name="Mesa V."/>
            <person name="Sprenger R.R."/>
            <person name="Richter M."/>
            <person name="Diez M.S."/>
            <person name="Solano J."/>
            <person name="Bargiela R."/>
            <person name="Golyshina O.V."/>
            <person name="Manteca A."/>
            <person name="Ramos J.L."/>
            <person name="Gallego J.R."/>
            <person name="Llorente I."/>
            <person name="Martins Dos Santos V.A."/>
            <person name="Jensen O.N."/>
            <person name="Pelaez A.I."/>
            <person name="Sanchez J."/>
            <person name="Ferrer M."/>
        </authorList>
    </citation>
    <scope>NUCLEOTIDE SEQUENCE</scope>
</reference>
<proteinExistence type="predicted"/>
<sequence>RTGTNLGAQKIRLAAADFKMVGNDAALSNAQLTFNQVLFSDLTNAGIFDMVSKSLAPPVMPGSPQEINLAQWNAPPPTPPWWPSARSACRTAA</sequence>
<dbReference type="GO" id="GO:0042597">
    <property type="term" value="C:periplasmic space"/>
    <property type="evidence" value="ECO:0007669"/>
    <property type="project" value="InterPro"/>
</dbReference>